<evidence type="ECO:0000313" key="2">
    <source>
        <dbReference type="Proteomes" id="UP001066276"/>
    </source>
</evidence>
<accession>A0AAV7QHL1</accession>
<proteinExistence type="predicted"/>
<protein>
    <submittedName>
        <fullName evidence="1">Uncharacterized protein</fullName>
    </submittedName>
</protein>
<feature type="non-terminal residue" evidence="1">
    <location>
        <position position="66"/>
    </location>
</feature>
<keyword evidence="2" id="KW-1185">Reference proteome</keyword>
<dbReference type="Proteomes" id="UP001066276">
    <property type="component" value="Chromosome 6"/>
</dbReference>
<gene>
    <name evidence="1" type="ORF">NDU88_005193</name>
</gene>
<name>A0AAV7QHL1_PLEWA</name>
<feature type="non-terminal residue" evidence="1">
    <location>
        <position position="1"/>
    </location>
</feature>
<reference evidence="1" key="1">
    <citation type="journal article" date="2022" name="bioRxiv">
        <title>Sequencing and chromosome-scale assembly of the giantPleurodeles waltlgenome.</title>
        <authorList>
            <person name="Brown T."/>
            <person name="Elewa A."/>
            <person name="Iarovenko S."/>
            <person name="Subramanian E."/>
            <person name="Araus A.J."/>
            <person name="Petzold A."/>
            <person name="Susuki M."/>
            <person name="Suzuki K.-i.T."/>
            <person name="Hayashi T."/>
            <person name="Toyoda A."/>
            <person name="Oliveira C."/>
            <person name="Osipova E."/>
            <person name="Leigh N.D."/>
            <person name="Simon A."/>
            <person name="Yun M.H."/>
        </authorList>
    </citation>
    <scope>NUCLEOTIDE SEQUENCE</scope>
    <source>
        <strain evidence="1">20211129_DDA</strain>
        <tissue evidence="1">Liver</tissue>
    </source>
</reference>
<evidence type="ECO:0000313" key="1">
    <source>
        <dbReference type="EMBL" id="KAJ1138812.1"/>
    </source>
</evidence>
<dbReference type="EMBL" id="JANPWB010000010">
    <property type="protein sequence ID" value="KAJ1138812.1"/>
    <property type="molecule type" value="Genomic_DNA"/>
</dbReference>
<comment type="caution">
    <text evidence="1">The sequence shown here is derived from an EMBL/GenBank/DDBJ whole genome shotgun (WGS) entry which is preliminary data.</text>
</comment>
<dbReference type="AlphaFoldDB" id="A0AAV7QHL1"/>
<sequence length="66" mass="7145">LGRVENNLSLVPLTSYAASNVNNIERFYSNSTQTDGIVYYEPLQETSASSPLPNTAPIFAETASGY</sequence>
<organism evidence="1 2">
    <name type="scientific">Pleurodeles waltl</name>
    <name type="common">Iberian ribbed newt</name>
    <dbReference type="NCBI Taxonomy" id="8319"/>
    <lineage>
        <taxon>Eukaryota</taxon>
        <taxon>Metazoa</taxon>
        <taxon>Chordata</taxon>
        <taxon>Craniata</taxon>
        <taxon>Vertebrata</taxon>
        <taxon>Euteleostomi</taxon>
        <taxon>Amphibia</taxon>
        <taxon>Batrachia</taxon>
        <taxon>Caudata</taxon>
        <taxon>Salamandroidea</taxon>
        <taxon>Salamandridae</taxon>
        <taxon>Pleurodelinae</taxon>
        <taxon>Pleurodeles</taxon>
    </lineage>
</organism>